<dbReference type="SUPFAM" id="SSF56801">
    <property type="entry name" value="Acetyl-CoA synthetase-like"/>
    <property type="match status" value="1"/>
</dbReference>
<proteinExistence type="predicted"/>
<reference evidence="11" key="1">
    <citation type="journal article" date="2019" name="Int. J. Syst. Evol. Microbiol.">
        <title>The Global Catalogue of Microorganisms (GCM) 10K type strain sequencing project: providing services to taxonomists for standard genome sequencing and annotation.</title>
        <authorList>
            <consortium name="The Broad Institute Genomics Platform"/>
            <consortium name="The Broad Institute Genome Sequencing Center for Infectious Disease"/>
            <person name="Wu L."/>
            <person name="Ma J."/>
        </authorList>
    </citation>
    <scope>NUCLEOTIDE SEQUENCE [LARGE SCALE GENOMIC DNA]</scope>
    <source>
        <strain evidence="11">KCTC 12848</strain>
    </source>
</reference>
<keyword evidence="11" id="KW-1185">Reference proteome</keyword>
<dbReference type="InterPro" id="IPR000873">
    <property type="entry name" value="AMP-dep_synth/lig_dom"/>
</dbReference>
<name>A0ABW5EA04_9GAMM</name>
<dbReference type="Proteomes" id="UP001597425">
    <property type="component" value="Unassembled WGS sequence"/>
</dbReference>
<dbReference type="EMBL" id="JBHUJD010000008">
    <property type="protein sequence ID" value="MFD2310416.1"/>
    <property type="molecule type" value="Genomic_DNA"/>
</dbReference>
<protein>
    <recommendedName>
        <fullName evidence="6">Long-chain-fatty-acid--CoA ligase</fullName>
        <ecNumber evidence="5">6.2.1.3</ecNumber>
    </recommendedName>
    <alternativeName>
        <fullName evidence="7">Long-chain acyl-CoA synthetase</fullName>
    </alternativeName>
</protein>
<feature type="domain" description="AMP-binding enzyme C-terminal" evidence="9">
    <location>
        <begin position="451"/>
        <end position="525"/>
    </location>
</feature>
<dbReference type="Pfam" id="PF00501">
    <property type="entry name" value="AMP-binding"/>
    <property type="match status" value="1"/>
</dbReference>
<dbReference type="Pfam" id="PF13193">
    <property type="entry name" value="AMP-binding_C"/>
    <property type="match status" value="1"/>
</dbReference>
<feature type="domain" description="AMP-dependent synthetase/ligase" evidence="8">
    <location>
        <begin position="12"/>
        <end position="400"/>
    </location>
</feature>
<dbReference type="PANTHER" id="PTHR43767:SF8">
    <property type="entry name" value="LONG-CHAIN-FATTY-ACID--COA LIGASE"/>
    <property type="match status" value="1"/>
</dbReference>
<dbReference type="PANTHER" id="PTHR43767">
    <property type="entry name" value="LONG-CHAIN-FATTY-ACID--COA LIGASE"/>
    <property type="match status" value="1"/>
</dbReference>
<comment type="pathway">
    <text evidence="2">Lipid metabolism; fatty acid beta-oxidation.</text>
</comment>
<gene>
    <name evidence="10" type="ORF">ACFSKX_08305</name>
</gene>
<dbReference type="InterPro" id="IPR042099">
    <property type="entry name" value="ANL_N_sf"/>
</dbReference>
<evidence type="ECO:0000313" key="11">
    <source>
        <dbReference type="Proteomes" id="UP001597425"/>
    </source>
</evidence>
<evidence type="ECO:0000259" key="9">
    <source>
        <dbReference type="Pfam" id="PF13193"/>
    </source>
</evidence>
<comment type="subcellular location">
    <subcellularLocation>
        <location evidence="1">Membrane</location>
        <topology evidence="1">Peripheral membrane protein</topology>
    </subcellularLocation>
</comment>
<evidence type="ECO:0000256" key="2">
    <source>
        <dbReference type="ARBA" id="ARBA00005005"/>
    </source>
</evidence>
<sequence>MDIDRSILDVFSNACTKFGDRPAFSCLGQTLSVGDIDKLSARFAAYLQNHTDLEPGDRIAVQLPNVLQYPVAVFGALRAGLVVVNTNPLYSRRELKHQLNDSGAKALVVLANIADTAAQIVAETDVKQVIVSEIADLHNPFKRVLINGVAKYVKKMVPDFSFSNQVNFRDAMTMGGNQPHEDVQRSPDDIAVLQYTGGTTGVAKGAMLTNRNLVANMEQVREALGDSMKEGEEFYVAPLPLYHIYAFTIHCMCLFSTGNHSLLIPNPRDIPGFAKTLKGLRITGFVGLNTLFNGLMRCPEFAELDFSKLHTTCSGGMALTRDTAKRWEEMTGCVVTEGYGLTETSPVVSFNPAEAVQMGTVGVAVPGTEVKVIDENGNDLPNNSPGELCVRGPQVMKGYWQRPEATAESIDSEGWFSTGDMAVIQDDGYIKIVDRKKDMINVSGFNVYPNEIEDVVSAHDKVAEAAAIGVPNEKSGEQVKLFVVKAEDSLTEEEVIAYCRENMTAYKVPKEIEFREDLPKTNVGKILRRELRDEELKKIETAVSA</sequence>
<evidence type="ECO:0000256" key="5">
    <source>
        <dbReference type="ARBA" id="ARBA00026121"/>
    </source>
</evidence>
<evidence type="ECO:0000256" key="6">
    <source>
        <dbReference type="ARBA" id="ARBA00039545"/>
    </source>
</evidence>
<evidence type="ECO:0000313" key="10">
    <source>
        <dbReference type="EMBL" id="MFD2310416.1"/>
    </source>
</evidence>
<evidence type="ECO:0000256" key="1">
    <source>
        <dbReference type="ARBA" id="ARBA00004170"/>
    </source>
</evidence>
<evidence type="ECO:0000256" key="4">
    <source>
        <dbReference type="ARBA" id="ARBA00023136"/>
    </source>
</evidence>
<keyword evidence="4" id="KW-0472">Membrane</keyword>
<dbReference type="PROSITE" id="PS00455">
    <property type="entry name" value="AMP_BINDING"/>
    <property type="match status" value="1"/>
</dbReference>
<dbReference type="CDD" id="cd05936">
    <property type="entry name" value="FC-FACS_FadD_like"/>
    <property type="match status" value="1"/>
</dbReference>
<evidence type="ECO:0000256" key="7">
    <source>
        <dbReference type="ARBA" id="ARBA00042773"/>
    </source>
</evidence>
<accession>A0ABW5EA04</accession>
<dbReference type="EC" id="6.2.1.3" evidence="5"/>
<keyword evidence="3" id="KW-0436">Ligase</keyword>
<dbReference type="InterPro" id="IPR025110">
    <property type="entry name" value="AMP-bd_C"/>
</dbReference>
<dbReference type="Gene3D" id="3.30.300.30">
    <property type="match status" value="1"/>
</dbReference>
<comment type="caution">
    <text evidence="10">The sequence shown here is derived from an EMBL/GenBank/DDBJ whole genome shotgun (WGS) entry which is preliminary data.</text>
</comment>
<dbReference type="NCBIfam" id="NF004229">
    <property type="entry name" value="PRK05677.1"/>
    <property type="match status" value="1"/>
</dbReference>
<evidence type="ECO:0000259" key="8">
    <source>
        <dbReference type="Pfam" id="PF00501"/>
    </source>
</evidence>
<dbReference type="Gene3D" id="3.40.50.12780">
    <property type="entry name" value="N-terminal domain of ligase-like"/>
    <property type="match status" value="1"/>
</dbReference>
<dbReference type="InterPro" id="IPR045851">
    <property type="entry name" value="AMP-bd_C_sf"/>
</dbReference>
<evidence type="ECO:0000256" key="3">
    <source>
        <dbReference type="ARBA" id="ARBA00022598"/>
    </source>
</evidence>
<dbReference type="InterPro" id="IPR050237">
    <property type="entry name" value="ATP-dep_AMP-bd_enzyme"/>
</dbReference>
<dbReference type="InterPro" id="IPR020845">
    <property type="entry name" value="AMP-binding_CS"/>
</dbReference>
<organism evidence="10 11">
    <name type="scientific">Microbulbifer halophilus</name>
    <dbReference type="NCBI Taxonomy" id="453963"/>
    <lineage>
        <taxon>Bacteria</taxon>
        <taxon>Pseudomonadati</taxon>
        <taxon>Pseudomonadota</taxon>
        <taxon>Gammaproteobacteria</taxon>
        <taxon>Cellvibrionales</taxon>
        <taxon>Microbulbiferaceae</taxon>
        <taxon>Microbulbifer</taxon>
    </lineage>
</organism>
<dbReference type="RefSeq" id="WP_265723075.1">
    <property type="nucleotide sequence ID" value="NZ_JAPIVK010000036.1"/>
</dbReference>